<feature type="short sequence motif" description="Histidine triad motif" evidence="1">
    <location>
        <begin position="3"/>
        <end position="7"/>
    </location>
</feature>
<keyword evidence="4" id="KW-1185">Reference proteome</keyword>
<evidence type="ECO:0000259" key="2">
    <source>
        <dbReference type="PROSITE" id="PS51084"/>
    </source>
</evidence>
<accession>A0ABP5FUU0</accession>
<dbReference type="Gene3D" id="3.40.50.450">
    <property type="match status" value="1"/>
</dbReference>
<sequence length="114" mass="12053">MPHLHWHIVPRAAGDGLLLPWTPQQTAPAVTVVMAREPLPGPGVSVFLADPTPAVGGPASWRSAAVELLAARWTGPGTLTVLSPESRGGVRAERYDDQVAWETAARARASAILF</sequence>
<feature type="domain" description="HIT" evidence="2">
    <location>
        <begin position="1"/>
        <end position="18"/>
    </location>
</feature>
<dbReference type="EMBL" id="BAAAQN010000021">
    <property type="protein sequence ID" value="GAA2034541.1"/>
    <property type="molecule type" value="Genomic_DNA"/>
</dbReference>
<protein>
    <recommendedName>
        <fullName evidence="2">HIT domain-containing protein</fullName>
    </recommendedName>
</protein>
<evidence type="ECO:0000313" key="3">
    <source>
        <dbReference type="EMBL" id="GAA2034541.1"/>
    </source>
</evidence>
<organism evidence="3 4">
    <name type="scientific">Catenulispora yoronensis</name>
    <dbReference type="NCBI Taxonomy" id="450799"/>
    <lineage>
        <taxon>Bacteria</taxon>
        <taxon>Bacillati</taxon>
        <taxon>Actinomycetota</taxon>
        <taxon>Actinomycetes</taxon>
        <taxon>Catenulisporales</taxon>
        <taxon>Catenulisporaceae</taxon>
        <taxon>Catenulispora</taxon>
    </lineage>
</organism>
<evidence type="ECO:0000256" key="1">
    <source>
        <dbReference type="PROSITE-ProRule" id="PRU00464"/>
    </source>
</evidence>
<dbReference type="InterPro" id="IPR011146">
    <property type="entry name" value="HIT-like"/>
</dbReference>
<comment type="caution">
    <text evidence="3">The sequence shown here is derived from an EMBL/GenBank/DDBJ whole genome shotgun (WGS) entry which is preliminary data.</text>
</comment>
<proteinExistence type="predicted"/>
<gene>
    <name evidence="3" type="ORF">GCM10009839_38830</name>
</gene>
<dbReference type="Proteomes" id="UP001500751">
    <property type="component" value="Unassembled WGS sequence"/>
</dbReference>
<dbReference type="SUPFAM" id="SSF54197">
    <property type="entry name" value="HIT-like"/>
    <property type="match status" value="1"/>
</dbReference>
<reference evidence="4" key="1">
    <citation type="journal article" date="2019" name="Int. J. Syst. Evol. Microbiol.">
        <title>The Global Catalogue of Microorganisms (GCM) 10K type strain sequencing project: providing services to taxonomists for standard genome sequencing and annotation.</title>
        <authorList>
            <consortium name="The Broad Institute Genomics Platform"/>
            <consortium name="The Broad Institute Genome Sequencing Center for Infectious Disease"/>
            <person name="Wu L."/>
            <person name="Ma J."/>
        </authorList>
    </citation>
    <scope>NUCLEOTIDE SEQUENCE [LARGE SCALE GENOMIC DNA]</scope>
    <source>
        <strain evidence="4">JCM 16014</strain>
    </source>
</reference>
<name>A0ABP5FUU0_9ACTN</name>
<evidence type="ECO:0000313" key="4">
    <source>
        <dbReference type="Proteomes" id="UP001500751"/>
    </source>
</evidence>
<dbReference type="InterPro" id="IPR036265">
    <property type="entry name" value="HIT-like_sf"/>
</dbReference>
<dbReference type="PROSITE" id="PS51084">
    <property type="entry name" value="HIT_2"/>
    <property type="match status" value="1"/>
</dbReference>